<name>A0A1J4S025_9BACT</name>
<evidence type="ECO:0000313" key="2">
    <source>
        <dbReference type="EMBL" id="OIN92034.1"/>
    </source>
</evidence>
<evidence type="ECO:0000313" key="3">
    <source>
        <dbReference type="Proteomes" id="UP000182345"/>
    </source>
</evidence>
<dbReference type="Pfam" id="PF05016">
    <property type="entry name" value="ParE_toxin"/>
    <property type="match status" value="1"/>
</dbReference>
<comment type="caution">
    <text evidence="2">The sequence shown here is derived from an EMBL/GenBank/DDBJ whole genome shotgun (WGS) entry which is preliminary data.</text>
</comment>
<dbReference type="EMBL" id="MNUK01000027">
    <property type="protein sequence ID" value="OIN92034.1"/>
    <property type="molecule type" value="Genomic_DNA"/>
</dbReference>
<dbReference type="Proteomes" id="UP000182345">
    <property type="component" value="Unassembled WGS sequence"/>
</dbReference>
<protein>
    <recommendedName>
        <fullName evidence="4">Addiction module toxin RelE</fullName>
    </recommendedName>
</protein>
<gene>
    <name evidence="2" type="ORF">AUJ42_01020</name>
</gene>
<proteinExistence type="predicted"/>
<dbReference type="InterPro" id="IPR035093">
    <property type="entry name" value="RelE/ParE_toxin_dom_sf"/>
</dbReference>
<keyword evidence="1" id="KW-1277">Toxin-antitoxin system</keyword>
<sequence length="78" mass="8780">MKIFYTSKVEKQLTGLPKGELKKIFSKIEKLSDESGAGKPLKGEFDGLYSLRAWPYRIIYKVEEGALVICLLLVMVAV</sequence>
<reference evidence="2 3" key="1">
    <citation type="journal article" date="2016" name="Environ. Microbiol.">
        <title>Genomic resolution of a cold subsurface aquifer community provides metabolic insights for novel microbes adapted to high CO concentrations.</title>
        <authorList>
            <person name="Probst A.J."/>
            <person name="Castelle C.J."/>
            <person name="Singh A."/>
            <person name="Brown C.T."/>
            <person name="Anantharaman K."/>
            <person name="Sharon I."/>
            <person name="Hug L.A."/>
            <person name="Burstein D."/>
            <person name="Emerson J.B."/>
            <person name="Thomas B.C."/>
            <person name="Banfield J.F."/>
        </authorList>
    </citation>
    <scope>NUCLEOTIDE SEQUENCE [LARGE SCALE GENOMIC DNA]</scope>
    <source>
        <strain evidence="2">CG1_02_44_10</strain>
    </source>
</reference>
<dbReference type="InterPro" id="IPR007712">
    <property type="entry name" value="RelE/ParE_toxin"/>
</dbReference>
<evidence type="ECO:0000256" key="1">
    <source>
        <dbReference type="ARBA" id="ARBA00022649"/>
    </source>
</evidence>
<dbReference type="AlphaFoldDB" id="A0A1J4S025"/>
<organism evidence="2 3">
    <name type="scientific">Candidatus Collierbacteria bacterium CG1_02_44_10</name>
    <dbReference type="NCBI Taxonomy" id="1805087"/>
    <lineage>
        <taxon>Bacteria</taxon>
        <taxon>Candidatus Collieribacteriota</taxon>
    </lineage>
</organism>
<dbReference type="SUPFAM" id="SSF143011">
    <property type="entry name" value="RelE-like"/>
    <property type="match status" value="1"/>
</dbReference>
<evidence type="ECO:0008006" key="4">
    <source>
        <dbReference type="Google" id="ProtNLM"/>
    </source>
</evidence>
<dbReference type="Gene3D" id="3.30.2310.20">
    <property type="entry name" value="RelE-like"/>
    <property type="match status" value="1"/>
</dbReference>
<accession>A0A1J4S025</accession>